<dbReference type="AlphaFoldDB" id="A0A9P4TC58"/>
<gene>
    <name evidence="2" type="ORF">E8E13_005226</name>
</gene>
<sequence length="277" mass="28943">MKYTAVFALAALCFDSATASPVEISARQNGGSGAGPYAPATYRTESTLRDHTIYYPTKSTGSTKMPVFIWGNGACSNQGLSNQALLQQIASYGFLAISEGGPQGGGGSNAQTMKAAIDWVTSNAGKGNYANVDAGRIMAAGFSCGGTEAMDNIWDSRVDTIGVISSGLLSNYTAAGAWRKPVLFVMGGSGDIAYQNAERDYRNMASGVPVWKGNIPVGHGGTLGDQNGGRFGKAILNWLLWTLKGDTNAAKYFTAGGSSADGYQVEQKSLNLLKPFV</sequence>
<dbReference type="PANTHER" id="PTHR33428:SF14">
    <property type="entry name" value="CARBOXYLESTERASE TYPE B DOMAIN-CONTAINING PROTEIN"/>
    <property type="match status" value="1"/>
</dbReference>
<feature type="chain" id="PRO_5040360214" evidence="1">
    <location>
        <begin position="20"/>
        <end position="277"/>
    </location>
</feature>
<evidence type="ECO:0000313" key="2">
    <source>
        <dbReference type="EMBL" id="KAF3000778.1"/>
    </source>
</evidence>
<name>A0A9P4TC58_CURKU</name>
<dbReference type="SUPFAM" id="SSF53474">
    <property type="entry name" value="alpha/beta-Hydrolases"/>
    <property type="match status" value="1"/>
</dbReference>
<keyword evidence="1" id="KW-0732">Signal</keyword>
<evidence type="ECO:0000256" key="1">
    <source>
        <dbReference type="SAM" id="SignalP"/>
    </source>
</evidence>
<dbReference type="Gene3D" id="3.40.50.1820">
    <property type="entry name" value="alpha/beta hydrolase"/>
    <property type="match status" value="1"/>
</dbReference>
<organism evidence="2 3">
    <name type="scientific">Curvularia kusanoi</name>
    <name type="common">Cochliobolus kusanoi</name>
    <dbReference type="NCBI Taxonomy" id="90978"/>
    <lineage>
        <taxon>Eukaryota</taxon>
        <taxon>Fungi</taxon>
        <taxon>Dikarya</taxon>
        <taxon>Ascomycota</taxon>
        <taxon>Pezizomycotina</taxon>
        <taxon>Dothideomycetes</taxon>
        <taxon>Pleosporomycetidae</taxon>
        <taxon>Pleosporales</taxon>
        <taxon>Pleosporineae</taxon>
        <taxon>Pleosporaceae</taxon>
        <taxon>Curvularia</taxon>
    </lineage>
</organism>
<protein>
    <submittedName>
        <fullName evidence="2">Uncharacterized protein</fullName>
    </submittedName>
</protein>
<comment type="caution">
    <text evidence="2">The sequence shown here is derived from an EMBL/GenBank/DDBJ whole genome shotgun (WGS) entry which is preliminary data.</text>
</comment>
<proteinExistence type="predicted"/>
<dbReference type="EMBL" id="SWKU01000014">
    <property type="protein sequence ID" value="KAF3000778.1"/>
    <property type="molecule type" value="Genomic_DNA"/>
</dbReference>
<evidence type="ECO:0000313" key="3">
    <source>
        <dbReference type="Proteomes" id="UP000801428"/>
    </source>
</evidence>
<keyword evidence="3" id="KW-1185">Reference proteome</keyword>
<accession>A0A9P4TC58</accession>
<dbReference type="PANTHER" id="PTHR33428">
    <property type="entry name" value="CHLOROPHYLLASE-2, CHLOROPLASTIC"/>
    <property type="match status" value="1"/>
</dbReference>
<feature type="signal peptide" evidence="1">
    <location>
        <begin position="1"/>
        <end position="19"/>
    </location>
</feature>
<dbReference type="OrthoDB" id="2141514at2759"/>
<dbReference type="Proteomes" id="UP000801428">
    <property type="component" value="Unassembled WGS sequence"/>
</dbReference>
<dbReference type="InterPro" id="IPR029058">
    <property type="entry name" value="AB_hydrolase_fold"/>
</dbReference>
<reference evidence="2" key="1">
    <citation type="submission" date="2019-04" db="EMBL/GenBank/DDBJ databases">
        <title>Sequencing of skin fungus with MAO and IRED activity.</title>
        <authorList>
            <person name="Marsaioli A.J."/>
            <person name="Bonatto J.M.C."/>
            <person name="Reis Junior O."/>
        </authorList>
    </citation>
    <scope>NUCLEOTIDE SEQUENCE</scope>
    <source>
        <strain evidence="2">30M1</strain>
    </source>
</reference>